<dbReference type="InterPro" id="IPR021520">
    <property type="entry name" value="Stealth_CR2"/>
</dbReference>
<comment type="caution">
    <text evidence="6">The sequence shown here is derived from an EMBL/GenBank/DDBJ whole genome shotgun (WGS) entry which is preliminary data.</text>
</comment>
<dbReference type="RefSeq" id="WP_128156136.1">
    <property type="nucleotide sequence ID" value="NZ_JBHSOM010000020.1"/>
</dbReference>
<feature type="domain" description="Stealth protein CR2 conserved region 2" evidence="4">
    <location>
        <begin position="41"/>
        <end position="151"/>
    </location>
</feature>
<dbReference type="Pfam" id="PF11380">
    <property type="entry name" value="Stealth_CR2"/>
    <property type="match status" value="1"/>
</dbReference>
<evidence type="ECO:0000259" key="5">
    <source>
        <dbReference type="Pfam" id="PF17101"/>
    </source>
</evidence>
<evidence type="ECO:0000256" key="2">
    <source>
        <dbReference type="ARBA" id="ARBA00022679"/>
    </source>
</evidence>
<gene>
    <name evidence="6" type="ORF">EOW66_09090</name>
</gene>
<dbReference type="InterPro" id="IPR031358">
    <property type="entry name" value="Stealth_CR1"/>
</dbReference>
<evidence type="ECO:0000259" key="4">
    <source>
        <dbReference type="Pfam" id="PF11380"/>
    </source>
</evidence>
<evidence type="ECO:0000256" key="3">
    <source>
        <dbReference type="ARBA" id="ARBA00023169"/>
    </source>
</evidence>
<accession>A0A443LUL7</accession>
<dbReference type="AlphaFoldDB" id="A0A443LUL7"/>
<organism evidence="6 7">
    <name type="scientific">Paenirhodobacter huangdaonensis</name>
    <dbReference type="NCBI Taxonomy" id="2501515"/>
    <lineage>
        <taxon>Bacteria</taxon>
        <taxon>Pseudomonadati</taxon>
        <taxon>Pseudomonadota</taxon>
        <taxon>Alphaproteobacteria</taxon>
        <taxon>Rhodobacterales</taxon>
        <taxon>Rhodobacter group</taxon>
        <taxon>Paenirhodobacter</taxon>
    </lineage>
</organism>
<protein>
    <recommendedName>
        <fullName evidence="8">Capsular biosynthesis protein</fullName>
    </recommendedName>
</protein>
<dbReference type="InterPro" id="IPR047141">
    <property type="entry name" value="Stealth"/>
</dbReference>
<evidence type="ECO:0008006" key="8">
    <source>
        <dbReference type="Google" id="ProtNLM"/>
    </source>
</evidence>
<keyword evidence="7" id="KW-1185">Reference proteome</keyword>
<evidence type="ECO:0000313" key="7">
    <source>
        <dbReference type="Proteomes" id="UP000288071"/>
    </source>
</evidence>
<keyword evidence="3" id="KW-0270">Exopolysaccharide synthesis</keyword>
<dbReference type="Pfam" id="PF17101">
    <property type="entry name" value="Stealth_CR1"/>
    <property type="match status" value="1"/>
</dbReference>
<keyword evidence="2" id="KW-0808">Transferase</keyword>
<proteinExistence type="inferred from homology"/>
<dbReference type="GO" id="GO:0000271">
    <property type="term" value="P:polysaccharide biosynthetic process"/>
    <property type="evidence" value="ECO:0007669"/>
    <property type="project" value="UniProtKB-KW"/>
</dbReference>
<dbReference type="PANTHER" id="PTHR24045">
    <property type="match status" value="1"/>
</dbReference>
<dbReference type="EMBL" id="SAVA01000004">
    <property type="protein sequence ID" value="RWR52888.1"/>
    <property type="molecule type" value="Genomic_DNA"/>
</dbReference>
<reference evidence="6 7" key="1">
    <citation type="submission" date="2019-01" db="EMBL/GenBank/DDBJ databases">
        <title>Sinorhodobacter populi sp. nov. isolated from the symptomatic bark tissue of Populus euramericana canker.</title>
        <authorList>
            <person name="Xu G."/>
        </authorList>
    </citation>
    <scope>NUCLEOTIDE SEQUENCE [LARGE SCALE GENOMIC DNA]</scope>
    <source>
        <strain evidence="6 7">CGMCC 1.12963</strain>
    </source>
</reference>
<comment type="similarity">
    <text evidence="1">Belongs to the stealth family.</text>
</comment>
<evidence type="ECO:0000313" key="6">
    <source>
        <dbReference type="EMBL" id="RWR52888.1"/>
    </source>
</evidence>
<dbReference type="PANTHER" id="PTHR24045:SF0">
    <property type="entry name" value="N-ACETYLGLUCOSAMINE-1-PHOSPHOTRANSFERASE SUBUNITS ALPHA_BETA"/>
    <property type="match status" value="1"/>
</dbReference>
<dbReference type="Proteomes" id="UP000288071">
    <property type="component" value="Unassembled WGS sequence"/>
</dbReference>
<feature type="domain" description="Stealth protein CR1 conserved region 1" evidence="5">
    <location>
        <begin position="1"/>
        <end position="26"/>
    </location>
</feature>
<sequence length="331" mass="36911">MDAVIAWVDGSDPRHAAKRQAAMAALGMAPDAGANFVAPTRFSDLGEIYVCIASILKYAPFIRRIHVLGDDQAPAAIGEFARQGLCAADRIRVVDHRELFRGYEEFLPTFSSRTLEALFWNIEGIGDEILYFNDDFFLNAPVSRADFVDDEERLLLEGRLRSVRATLWKHRLRDWAARLRGQSFPPVRFKTAQAVAAALLGRRHYLSLGHSPRPLRTRTLAEFFAARPELLRAQLRHRFRASEQFSPYALSNEIELAQGRARVVPVSPQVYLTPKTELTAEGLAALLADRARRYGCVQSLDDFSPAARALLRAQLADKLAGFLPAGLDLPG</sequence>
<evidence type="ECO:0000256" key="1">
    <source>
        <dbReference type="ARBA" id="ARBA00007583"/>
    </source>
</evidence>
<name>A0A443LUL7_9RHOB</name>
<reference evidence="7" key="2">
    <citation type="submission" date="2019-01" db="EMBL/GenBank/DDBJ databases">
        <title>Sinorhodobacter populi sp. nov. isolated from the symptomatic bark tissue of Populus euramericana canker.</title>
        <authorList>
            <person name="Li Y."/>
        </authorList>
    </citation>
    <scope>NUCLEOTIDE SEQUENCE [LARGE SCALE GENOMIC DNA]</scope>
    <source>
        <strain evidence="7">CGMCC 1.12963</strain>
    </source>
</reference>
<dbReference type="GO" id="GO:0016772">
    <property type="term" value="F:transferase activity, transferring phosphorus-containing groups"/>
    <property type="evidence" value="ECO:0007669"/>
    <property type="project" value="InterPro"/>
</dbReference>